<name>A0A9L0TU77_HORSE</name>
<organism evidence="8 9">
    <name type="scientific">Equus caballus</name>
    <name type="common">Horse</name>
    <dbReference type="NCBI Taxonomy" id="9796"/>
    <lineage>
        <taxon>Eukaryota</taxon>
        <taxon>Metazoa</taxon>
        <taxon>Chordata</taxon>
        <taxon>Craniata</taxon>
        <taxon>Vertebrata</taxon>
        <taxon>Euteleostomi</taxon>
        <taxon>Mammalia</taxon>
        <taxon>Eutheria</taxon>
        <taxon>Laurasiatheria</taxon>
        <taxon>Perissodactyla</taxon>
        <taxon>Equidae</taxon>
        <taxon>Equus</taxon>
    </lineage>
</organism>
<feature type="transmembrane region" description="Helical" evidence="6">
    <location>
        <begin position="270"/>
        <end position="292"/>
    </location>
</feature>
<comment type="subcellular location">
    <subcellularLocation>
        <location evidence="1">Membrane</location>
        <topology evidence="1">Multi-pass membrane protein</topology>
    </subcellularLocation>
</comment>
<feature type="transmembrane region" description="Helical" evidence="6">
    <location>
        <begin position="419"/>
        <end position="436"/>
    </location>
</feature>
<evidence type="ECO:0000256" key="3">
    <source>
        <dbReference type="ARBA" id="ARBA00022989"/>
    </source>
</evidence>
<evidence type="ECO:0000256" key="5">
    <source>
        <dbReference type="SAM" id="MobiDB-lite"/>
    </source>
</evidence>
<feature type="transmembrane region" description="Helical" evidence="6">
    <location>
        <begin position="120"/>
        <end position="141"/>
    </location>
</feature>
<feature type="transmembrane region" description="Helical" evidence="6">
    <location>
        <begin position="198"/>
        <end position="219"/>
    </location>
</feature>
<dbReference type="PANTHER" id="PTHR22950">
    <property type="entry name" value="AMINO ACID TRANSPORTER"/>
    <property type="match status" value="1"/>
</dbReference>
<evidence type="ECO:0000313" key="8">
    <source>
        <dbReference type="Ensembl" id="ENSECAP00000090019.1"/>
    </source>
</evidence>
<sequence length="456" mass="50581">MSTQRLRNEDYHDYSSTDVSPDESPSEGLNNFSSSGSYQRFGESNSTTWFQTLIHLLKSNIGTGLLGLPLAVKNAGILMGPLSLLVMGIVAVHCMGILVKCAHHFCHSSPESEQLLSITAHIVDFFLIVTQLGFCCVYFVFLAENFKQVIEAANATTNDCHSNETVILTPTMDSRLYMLTFLPFLVLLVFIRNLRVLSVFSLLANVSMLVSLVMIYQFIVQRIPDPSRLPLVASWKTYPLFFGTAIFAFEGIGMVLPLENKMKDPRKFPLILYVGMAIITALYISLGSLGYLQFGANIQGSITLNLPNCWLYQSVKLLYSFGIFFTYALQFYVPAEIIVPFFVSRVPEHCELVVDLFVRTMLVCLTCILAVLIPRLDLVISLVGSVSSSALALIIPPLLEITTYYSEGMSPLTITKDALISILGFVGFVVGTYEALYELMQPSDTPIFINSTSAFL</sequence>
<reference evidence="8" key="2">
    <citation type="submission" date="2025-08" db="UniProtKB">
        <authorList>
            <consortium name="Ensembl"/>
        </authorList>
    </citation>
    <scope>IDENTIFICATION</scope>
    <source>
        <strain evidence="8">Thoroughbred</strain>
    </source>
</reference>
<keyword evidence="3 6" id="KW-1133">Transmembrane helix</keyword>
<gene>
    <name evidence="8" type="primary">LOC111767486</name>
    <name evidence="8" type="synonym">SLC36A1</name>
</gene>
<evidence type="ECO:0000313" key="9">
    <source>
        <dbReference type="Proteomes" id="UP000002281"/>
    </source>
</evidence>
<keyword evidence="2 6" id="KW-0812">Transmembrane</keyword>
<evidence type="ECO:0000259" key="7">
    <source>
        <dbReference type="Pfam" id="PF01490"/>
    </source>
</evidence>
<feature type="transmembrane region" description="Helical" evidence="6">
    <location>
        <begin position="379"/>
        <end position="399"/>
    </location>
</feature>
<evidence type="ECO:0000256" key="2">
    <source>
        <dbReference type="ARBA" id="ARBA00022692"/>
    </source>
</evidence>
<protein>
    <submittedName>
        <fullName evidence="8">Solute carrier family 36 member 1</fullName>
    </submittedName>
</protein>
<dbReference type="PANTHER" id="PTHR22950:SF188">
    <property type="entry name" value="PROTON-COUPLED AMINO ACID TRANSPORTER 1"/>
    <property type="match status" value="1"/>
</dbReference>
<accession>A0A9L0TU77</accession>
<feature type="domain" description="Amino acid transporter transmembrane" evidence="7">
    <location>
        <begin position="46"/>
        <end position="435"/>
    </location>
</feature>
<feature type="transmembrane region" description="Helical" evidence="6">
    <location>
        <begin position="317"/>
        <end position="344"/>
    </location>
</feature>
<feature type="region of interest" description="Disordered" evidence="5">
    <location>
        <begin position="1"/>
        <end position="30"/>
    </location>
</feature>
<feature type="transmembrane region" description="Helical" evidence="6">
    <location>
        <begin position="75"/>
        <end position="99"/>
    </location>
</feature>
<feature type="transmembrane region" description="Helical" evidence="6">
    <location>
        <begin position="174"/>
        <end position="191"/>
    </location>
</feature>
<dbReference type="GeneTree" id="ENSGT00940000156583"/>
<evidence type="ECO:0000256" key="6">
    <source>
        <dbReference type="SAM" id="Phobius"/>
    </source>
</evidence>
<dbReference type="InterPro" id="IPR013057">
    <property type="entry name" value="AA_transpt_TM"/>
</dbReference>
<evidence type="ECO:0000256" key="4">
    <source>
        <dbReference type="ARBA" id="ARBA00023136"/>
    </source>
</evidence>
<dbReference type="Pfam" id="PF01490">
    <property type="entry name" value="Aa_trans"/>
    <property type="match status" value="1"/>
</dbReference>
<evidence type="ECO:0000256" key="1">
    <source>
        <dbReference type="ARBA" id="ARBA00004141"/>
    </source>
</evidence>
<feature type="transmembrane region" description="Helical" evidence="6">
    <location>
        <begin position="356"/>
        <end position="373"/>
    </location>
</feature>
<proteinExistence type="predicted"/>
<dbReference type="GO" id="GO:0016020">
    <property type="term" value="C:membrane"/>
    <property type="evidence" value="ECO:0007669"/>
    <property type="project" value="UniProtKB-SubCell"/>
</dbReference>
<dbReference type="Ensembl" id="ENSECAT00000139088.1">
    <property type="protein sequence ID" value="ENSECAP00000090019.1"/>
    <property type="gene ID" value="ENSECAG00000036174.3"/>
</dbReference>
<reference evidence="8" key="3">
    <citation type="submission" date="2025-09" db="UniProtKB">
        <authorList>
            <consortium name="Ensembl"/>
        </authorList>
    </citation>
    <scope>IDENTIFICATION</scope>
    <source>
        <strain evidence="8">Thoroughbred</strain>
    </source>
</reference>
<keyword evidence="9" id="KW-1185">Reference proteome</keyword>
<reference evidence="8" key="1">
    <citation type="journal article" date="2009" name="Science">
        <title>Genome sequence, comparative analysis, and population genetics of the domestic horse.</title>
        <authorList>
            <consortium name="Broad Institute Genome Sequencing Platform"/>
            <consortium name="Broad Institute Whole Genome Assembly Team"/>
            <person name="Wade C.M."/>
            <person name="Giulotto E."/>
            <person name="Sigurdsson S."/>
            <person name="Zoli M."/>
            <person name="Gnerre S."/>
            <person name="Imsland F."/>
            <person name="Lear T.L."/>
            <person name="Adelson D.L."/>
            <person name="Bailey E."/>
            <person name="Bellone R.R."/>
            <person name="Bloecker H."/>
            <person name="Distl O."/>
            <person name="Edgar R.C."/>
            <person name="Garber M."/>
            <person name="Leeb T."/>
            <person name="Mauceli E."/>
            <person name="MacLeod J.N."/>
            <person name="Penedo M.C.T."/>
            <person name="Raison J.M."/>
            <person name="Sharpe T."/>
            <person name="Vogel J."/>
            <person name="Andersson L."/>
            <person name="Antczak D.F."/>
            <person name="Biagi T."/>
            <person name="Binns M.M."/>
            <person name="Chowdhary B.P."/>
            <person name="Coleman S.J."/>
            <person name="Della Valle G."/>
            <person name="Fryc S."/>
            <person name="Guerin G."/>
            <person name="Hasegawa T."/>
            <person name="Hill E.W."/>
            <person name="Jurka J."/>
            <person name="Kiialainen A."/>
            <person name="Lindgren G."/>
            <person name="Liu J."/>
            <person name="Magnani E."/>
            <person name="Mickelson J.R."/>
            <person name="Murray J."/>
            <person name="Nergadze S.G."/>
            <person name="Onofrio R."/>
            <person name="Pedroni S."/>
            <person name="Piras M.F."/>
            <person name="Raudsepp T."/>
            <person name="Rocchi M."/>
            <person name="Roeed K.H."/>
            <person name="Ryder O.A."/>
            <person name="Searle S."/>
            <person name="Skow L."/>
            <person name="Swinburne J.E."/>
            <person name="Syvaenen A.C."/>
            <person name="Tozaki T."/>
            <person name="Valberg S.J."/>
            <person name="Vaudin M."/>
            <person name="White J.R."/>
            <person name="Zody M.C."/>
            <person name="Lander E.S."/>
            <person name="Lindblad-Toh K."/>
        </authorList>
    </citation>
    <scope>NUCLEOTIDE SEQUENCE [LARGE SCALE GENOMIC DNA]</scope>
    <source>
        <strain evidence="8">Thoroughbred</strain>
    </source>
</reference>
<feature type="transmembrane region" description="Helical" evidence="6">
    <location>
        <begin position="239"/>
        <end position="258"/>
    </location>
</feature>
<keyword evidence="4 6" id="KW-0472">Membrane</keyword>
<dbReference type="Proteomes" id="UP000002281">
    <property type="component" value="Unplaced"/>
</dbReference>
<dbReference type="AlphaFoldDB" id="A0A9L0TU77"/>
<feature type="compositionally biased region" description="Basic and acidic residues" evidence="5">
    <location>
        <begin position="1"/>
        <end position="15"/>
    </location>
</feature>